<evidence type="ECO:0000256" key="1">
    <source>
        <dbReference type="SAM" id="MobiDB-lite"/>
    </source>
</evidence>
<evidence type="ECO:0000313" key="4">
    <source>
        <dbReference type="Proteomes" id="UP001165586"/>
    </source>
</evidence>
<feature type="transmembrane region" description="Helical" evidence="2">
    <location>
        <begin position="42"/>
        <end position="63"/>
    </location>
</feature>
<protein>
    <recommendedName>
        <fullName evidence="5">Glycosyltransferase RgtA/B/C/D-like domain-containing protein</fullName>
    </recommendedName>
</protein>
<keyword evidence="2" id="KW-1133">Transmembrane helix</keyword>
<keyword evidence="2" id="KW-0812">Transmembrane</keyword>
<accession>A0ABT2GVZ5</accession>
<dbReference type="RefSeq" id="WP_259536610.1">
    <property type="nucleotide sequence ID" value="NZ_JANLCJ010000001.1"/>
</dbReference>
<dbReference type="Proteomes" id="UP001165586">
    <property type="component" value="Unassembled WGS sequence"/>
</dbReference>
<sequence>MVDVDNTLTDHSRGSDATSTPLSTPSSSSSVSSWVTRRGRSAAWLLVALVIGAVAQIAGLAGAPRISATEGVLTTKAWDFVRFGDLTSTSLWGGDPAAGVLQLAGYTALTGSFGRHELAVVGAREFMVLVTMVSAVLLWVLARRLGLGRASSAAAVLLFTVAPIALQVHRSVSVEQIGVLWLLAAFVLAVGGRRGDAAADVVAAAPADGGRGGSGFGFAGVRPDAFVEAQGSARPSKRARWGLLAAIAAGITAGIAVVTAPVCIVGVPLVAWLVARRLGAPGRGAALTGEGAASAGRRGALVLVAGAFVAVVGVYFVVASALGWGVGVLQVEQVGVGVAGEGFGGGTAAGSGGGLVAASGLWWVLDPVGLVVAGGAAVGGLLARRLRPLAVTVLVTVAVAGVLAAAGVLIVLVLPLVAVLVPGIVQSVLARARVRTGPTAVEAVGAHYAPATPGTVFARQALGLLVVTGVLAAAVVATPLWNDRLTAFVASDVNRPLRDAESWLGVNLAPNTRVIVDDALVVDLFERGFARAAVSGYAALAPSADATGWRDVDYLVATASLGAGGGDPVAQAIEHSTVVASFGEGAGRVDVRKIDAAAAGAPPAGQADAEQAGPTPNDAVSAADRAAAGVQLAANPDLTLSDGARELLTTGRVDSRVILSLAQLLGDTSVVVADFPLATGENTAPRRQLLIESSGGVPAGDDPGISAWFSALGEPVRPASVTPSPDGLVVTFPVGEPEGLIPPAAP</sequence>
<proteinExistence type="predicted"/>
<feature type="region of interest" description="Disordered" evidence="1">
    <location>
        <begin position="599"/>
        <end position="622"/>
    </location>
</feature>
<feature type="transmembrane region" description="Helical" evidence="2">
    <location>
        <begin position="173"/>
        <end position="192"/>
    </location>
</feature>
<name>A0ABT2GVZ5_9MICO</name>
<keyword evidence="2" id="KW-0472">Membrane</keyword>
<feature type="transmembrane region" description="Helical" evidence="2">
    <location>
        <begin position="389"/>
        <end position="421"/>
    </location>
</feature>
<gene>
    <name evidence="3" type="ORF">N1032_00070</name>
</gene>
<feature type="region of interest" description="Disordered" evidence="1">
    <location>
        <begin position="1"/>
        <end position="32"/>
    </location>
</feature>
<feature type="transmembrane region" description="Helical" evidence="2">
    <location>
        <begin position="461"/>
        <end position="481"/>
    </location>
</feature>
<organism evidence="3 4">
    <name type="scientific">Herbiconiux daphne</name>
    <dbReference type="NCBI Taxonomy" id="2970914"/>
    <lineage>
        <taxon>Bacteria</taxon>
        <taxon>Bacillati</taxon>
        <taxon>Actinomycetota</taxon>
        <taxon>Actinomycetes</taxon>
        <taxon>Micrococcales</taxon>
        <taxon>Microbacteriaceae</taxon>
        <taxon>Herbiconiux</taxon>
    </lineage>
</organism>
<keyword evidence="4" id="KW-1185">Reference proteome</keyword>
<feature type="transmembrane region" description="Helical" evidence="2">
    <location>
        <begin position="300"/>
        <end position="324"/>
    </location>
</feature>
<evidence type="ECO:0008006" key="5">
    <source>
        <dbReference type="Google" id="ProtNLM"/>
    </source>
</evidence>
<feature type="transmembrane region" description="Helical" evidence="2">
    <location>
        <begin position="118"/>
        <end position="141"/>
    </location>
</feature>
<feature type="transmembrane region" description="Helical" evidence="2">
    <location>
        <begin position="361"/>
        <end position="382"/>
    </location>
</feature>
<feature type="transmembrane region" description="Helical" evidence="2">
    <location>
        <begin position="147"/>
        <end position="166"/>
    </location>
</feature>
<reference evidence="3" key="1">
    <citation type="submission" date="2022-08" db="EMBL/GenBank/DDBJ databases">
        <authorList>
            <person name="Deng Y."/>
            <person name="Han X.-F."/>
            <person name="Zhang Y.-Q."/>
        </authorList>
    </citation>
    <scope>NUCLEOTIDE SEQUENCE</scope>
    <source>
        <strain evidence="3">CPCC 203386</strain>
    </source>
</reference>
<feature type="transmembrane region" description="Helical" evidence="2">
    <location>
        <begin position="241"/>
        <end position="274"/>
    </location>
</feature>
<feature type="compositionally biased region" description="Low complexity" evidence="1">
    <location>
        <begin position="18"/>
        <end position="32"/>
    </location>
</feature>
<evidence type="ECO:0000256" key="2">
    <source>
        <dbReference type="SAM" id="Phobius"/>
    </source>
</evidence>
<evidence type="ECO:0000313" key="3">
    <source>
        <dbReference type="EMBL" id="MCS5732137.1"/>
    </source>
</evidence>
<dbReference type="EMBL" id="JANLCJ010000001">
    <property type="protein sequence ID" value="MCS5732137.1"/>
    <property type="molecule type" value="Genomic_DNA"/>
</dbReference>
<comment type="caution">
    <text evidence="3">The sequence shown here is derived from an EMBL/GenBank/DDBJ whole genome shotgun (WGS) entry which is preliminary data.</text>
</comment>